<keyword evidence="1" id="KW-0175">Coiled coil</keyword>
<proteinExistence type="predicted"/>
<accession>A0AAF0YSH5</accession>
<dbReference type="Proteomes" id="UP000234560">
    <property type="component" value="Chromosome"/>
</dbReference>
<gene>
    <name evidence="3" type="ORF">CYJ47_02355</name>
</gene>
<reference evidence="3" key="2">
    <citation type="submission" date="2023-10" db="EMBL/GenBank/DDBJ databases">
        <authorList>
            <person name="Choi B."/>
        </authorList>
    </citation>
    <scope>NUCLEOTIDE SEQUENCE</scope>
    <source>
        <strain evidence="3">UMB0763</strain>
    </source>
</reference>
<dbReference type="Pfam" id="PF10088">
    <property type="entry name" value="DUF2326"/>
    <property type="match status" value="1"/>
</dbReference>
<dbReference type="RefSeq" id="WP_143485539.1">
    <property type="nucleotide sequence ID" value="NZ_CAMIHY010000057.1"/>
</dbReference>
<dbReference type="InterPro" id="IPR027417">
    <property type="entry name" value="P-loop_NTPase"/>
</dbReference>
<reference evidence="3" key="1">
    <citation type="submission" date="2017-12" db="EMBL/GenBank/DDBJ databases">
        <authorList>
            <person name="Thomas-White K."/>
            <person name="Wolfe A.J."/>
        </authorList>
    </citation>
    <scope>NUCLEOTIDE SEQUENCE</scope>
    <source>
        <strain evidence="3">UMB0763</strain>
    </source>
</reference>
<feature type="domain" description="DUF2326" evidence="2">
    <location>
        <begin position="425"/>
        <end position="556"/>
    </location>
</feature>
<dbReference type="EMBL" id="CP136958">
    <property type="protein sequence ID" value="WOT02635.1"/>
    <property type="molecule type" value="Genomic_DNA"/>
</dbReference>
<dbReference type="Gene3D" id="3.40.50.300">
    <property type="entry name" value="P-loop containing nucleotide triphosphate hydrolases"/>
    <property type="match status" value="1"/>
</dbReference>
<feature type="coiled-coil region" evidence="1">
    <location>
        <begin position="181"/>
        <end position="267"/>
    </location>
</feature>
<dbReference type="AlphaFoldDB" id="A0AAF0YSH5"/>
<evidence type="ECO:0000313" key="4">
    <source>
        <dbReference type="Proteomes" id="UP000234560"/>
    </source>
</evidence>
<protein>
    <submittedName>
        <fullName evidence="3">DUF2326 domain-containing protein</fullName>
    </submittedName>
</protein>
<sequence length="571" mass="65722">MLINVWSDRFNDAGEPRPPIVFHPGLNVVEGGAEAENSIGKSTLLSIVDYAFGGADFAKSDVITDPDAVGHHTICFTFRFGEQDRYFSRDTSRPGFVQEYFDPEWKERKEEWQIDDYRVFLAEQYGLDIPDSTLRELIGRFVRIDTEQLAMLKKPLKAAPAQPDEQGVFALEKLFGVYGKLKQLEEDLKAANLSYSSLEGMAKTGLSQYVKIRNKKERDQAERELTQARIAFQQLRVTADLDLFQAAEQAKNEEQHIKTKLRSLQNKRSVLKGKLSIVEATLSGESRLTTDDLEEFYNFFPNVNKEKLETIEYYHRALVGVYEDQLNEQAEKYRRVIAVLDNEINQRLRQIHQLKQSVELDDKTYEENGELAATIKRLEAQIDAYDKMREFDKLRKETNKALKEQRPRILGDIEHNINRLTKKFVQALYPNKKRKPPLFSFKESRGKAGYTFSSQGDNGAGSQSKNLISFDLAIIELTKLPILIHDSVLIKQLAYFPVGNLLTLYERAAELTSEDGHPKQIFFSFDATPKYRAEAEETVNRTRVIKLGENEHALYGFTWNEEKDETDEENK</sequence>
<evidence type="ECO:0000256" key="1">
    <source>
        <dbReference type="SAM" id="Coils"/>
    </source>
</evidence>
<organism evidence="3 4">
    <name type="scientific">Corynebacterium pyruviciproducens</name>
    <dbReference type="NCBI Taxonomy" id="598660"/>
    <lineage>
        <taxon>Bacteria</taxon>
        <taxon>Bacillati</taxon>
        <taxon>Actinomycetota</taxon>
        <taxon>Actinomycetes</taxon>
        <taxon>Mycobacteriales</taxon>
        <taxon>Corynebacteriaceae</taxon>
        <taxon>Corynebacterium</taxon>
    </lineage>
</organism>
<dbReference type="InterPro" id="IPR018760">
    <property type="entry name" value="DUF2326"/>
</dbReference>
<evidence type="ECO:0000259" key="2">
    <source>
        <dbReference type="Pfam" id="PF10088"/>
    </source>
</evidence>
<name>A0AAF0YSH5_9CORY</name>
<evidence type="ECO:0000313" key="3">
    <source>
        <dbReference type="EMBL" id="WOT02635.1"/>
    </source>
</evidence>
<dbReference type="KEGG" id="cpyr:CYJ47_02355"/>